<proteinExistence type="predicted"/>
<dbReference type="AlphaFoldDB" id="A0A8J2NZG5"/>
<reference evidence="2" key="1">
    <citation type="submission" date="2021-06" db="EMBL/GenBank/DDBJ databases">
        <authorList>
            <person name="Hodson N. C."/>
            <person name="Mongue J. A."/>
            <person name="Jaron S. K."/>
        </authorList>
    </citation>
    <scope>NUCLEOTIDE SEQUENCE</scope>
</reference>
<keyword evidence="3" id="KW-1185">Reference proteome</keyword>
<name>A0A8J2NZG5_9HEXA</name>
<feature type="region of interest" description="Disordered" evidence="1">
    <location>
        <begin position="76"/>
        <end position="103"/>
    </location>
</feature>
<gene>
    <name evidence="2" type="ORF">AFUS01_LOCUS8202</name>
</gene>
<feature type="region of interest" description="Disordered" evidence="1">
    <location>
        <begin position="16"/>
        <end position="42"/>
    </location>
</feature>
<protein>
    <submittedName>
        <fullName evidence="2">Uncharacterized protein</fullName>
    </submittedName>
</protein>
<sequence length="130" mass="14109">MGPEKAIIQCHLRLKENGPKLRQHSSSSRQTAMEKFYGSGSKRLCTPRLKGIPGPSVNTTPSAKTAADILAFTSSLSESPCPRQPIDARGNIEANEEDDPPSPRAMNFLGYVARGDKIETVTQSFAFAVF</sequence>
<comment type="caution">
    <text evidence="2">The sequence shown here is derived from an EMBL/GenBank/DDBJ whole genome shotgun (WGS) entry which is preliminary data.</text>
</comment>
<dbReference type="EMBL" id="CAJVCH010056299">
    <property type="protein sequence ID" value="CAG7718834.1"/>
    <property type="molecule type" value="Genomic_DNA"/>
</dbReference>
<evidence type="ECO:0000313" key="3">
    <source>
        <dbReference type="Proteomes" id="UP000708208"/>
    </source>
</evidence>
<accession>A0A8J2NZG5</accession>
<evidence type="ECO:0000313" key="2">
    <source>
        <dbReference type="EMBL" id="CAG7718834.1"/>
    </source>
</evidence>
<organism evidence="2 3">
    <name type="scientific">Allacma fusca</name>
    <dbReference type="NCBI Taxonomy" id="39272"/>
    <lineage>
        <taxon>Eukaryota</taxon>
        <taxon>Metazoa</taxon>
        <taxon>Ecdysozoa</taxon>
        <taxon>Arthropoda</taxon>
        <taxon>Hexapoda</taxon>
        <taxon>Collembola</taxon>
        <taxon>Symphypleona</taxon>
        <taxon>Sminthuridae</taxon>
        <taxon>Allacma</taxon>
    </lineage>
</organism>
<dbReference type="Proteomes" id="UP000708208">
    <property type="component" value="Unassembled WGS sequence"/>
</dbReference>
<evidence type="ECO:0000256" key="1">
    <source>
        <dbReference type="SAM" id="MobiDB-lite"/>
    </source>
</evidence>